<dbReference type="GO" id="GO:0022627">
    <property type="term" value="C:cytosolic small ribosomal subunit"/>
    <property type="evidence" value="ECO:0007669"/>
    <property type="project" value="TreeGrafter"/>
</dbReference>
<dbReference type="EMBL" id="UINC01173128">
    <property type="protein sequence ID" value="SVD78558.1"/>
    <property type="molecule type" value="Genomic_DNA"/>
</dbReference>
<evidence type="ECO:0008006" key="6">
    <source>
        <dbReference type="Google" id="ProtNLM"/>
    </source>
</evidence>
<accession>A0A382Y7U8</accession>
<dbReference type="InterPro" id="IPR019979">
    <property type="entry name" value="Ribosomal_uS17_CS"/>
</dbReference>
<dbReference type="InterPro" id="IPR000266">
    <property type="entry name" value="Ribosomal_uS17"/>
</dbReference>
<dbReference type="GO" id="GO:0006412">
    <property type="term" value="P:translation"/>
    <property type="evidence" value="ECO:0007669"/>
    <property type="project" value="InterPro"/>
</dbReference>
<dbReference type="InterPro" id="IPR012340">
    <property type="entry name" value="NA-bd_OB-fold"/>
</dbReference>
<dbReference type="Pfam" id="PF00366">
    <property type="entry name" value="Ribosomal_S17"/>
    <property type="match status" value="1"/>
</dbReference>
<gene>
    <name evidence="5" type="ORF">METZ01_LOCUS431412</name>
</gene>
<dbReference type="PRINTS" id="PR00973">
    <property type="entry name" value="RIBOSOMALS17"/>
</dbReference>
<sequence length="109" mass="12123">MTRNIGITVKKSTRSPIDSEKNNPFNGTLSIRGKLFEGIVVNAKAKNTVTIEKKSSISFSKFRRYGRSKNRIHAHVPSNLDIEEGDHVIAAECRPISKSVSFVIIEVNP</sequence>
<proteinExistence type="inferred from homology"/>
<feature type="region of interest" description="Disordered" evidence="4">
    <location>
        <begin position="1"/>
        <end position="23"/>
    </location>
</feature>
<organism evidence="5">
    <name type="scientific">marine metagenome</name>
    <dbReference type="NCBI Taxonomy" id="408172"/>
    <lineage>
        <taxon>unclassified sequences</taxon>
        <taxon>metagenomes</taxon>
        <taxon>ecological metagenomes</taxon>
    </lineage>
</organism>
<keyword evidence="3" id="KW-0687">Ribonucleoprotein</keyword>
<protein>
    <recommendedName>
        <fullName evidence="6">30S ribosomal protein S17</fullName>
    </recommendedName>
</protein>
<evidence type="ECO:0000256" key="3">
    <source>
        <dbReference type="ARBA" id="ARBA00023274"/>
    </source>
</evidence>
<dbReference type="Gene3D" id="2.40.50.1000">
    <property type="match status" value="1"/>
</dbReference>
<dbReference type="PROSITE" id="PS00056">
    <property type="entry name" value="RIBOSOMAL_S17"/>
    <property type="match status" value="1"/>
</dbReference>
<evidence type="ECO:0000256" key="1">
    <source>
        <dbReference type="ARBA" id="ARBA00010254"/>
    </source>
</evidence>
<evidence type="ECO:0000313" key="5">
    <source>
        <dbReference type="EMBL" id="SVD78558.1"/>
    </source>
</evidence>
<dbReference type="SUPFAM" id="SSF50249">
    <property type="entry name" value="Nucleic acid-binding proteins"/>
    <property type="match status" value="1"/>
</dbReference>
<keyword evidence="2" id="KW-0689">Ribosomal protein</keyword>
<dbReference type="PANTHER" id="PTHR10744:SF9">
    <property type="entry name" value="40S RIBOSOMAL PROTEIN S11-RELATED"/>
    <property type="match status" value="1"/>
</dbReference>
<evidence type="ECO:0000256" key="2">
    <source>
        <dbReference type="ARBA" id="ARBA00022980"/>
    </source>
</evidence>
<dbReference type="AlphaFoldDB" id="A0A382Y7U8"/>
<dbReference type="PANTHER" id="PTHR10744">
    <property type="entry name" value="40S RIBOSOMAL PROTEIN S11 FAMILY MEMBER"/>
    <property type="match status" value="1"/>
</dbReference>
<evidence type="ECO:0000256" key="4">
    <source>
        <dbReference type="SAM" id="MobiDB-lite"/>
    </source>
</evidence>
<dbReference type="CDD" id="cd00364">
    <property type="entry name" value="Ribosomal_uS17"/>
    <property type="match status" value="1"/>
</dbReference>
<dbReference type="GO" id="GO:0003735">
    <property type="term" value="F:structural constituent of ribosome"/>
    <property type="evidence" value="ECO:0007669"/>
    <property type="project" value="InterPro"/>
</dbReference>
<reference evidence="5" key="1">
    <citation type="submission" date="2018-05" db="EMBL/GenBank/DDBJ databases">
        <authorList>
            <person name="Lanie J.A."/>
            <person name="Ng W.-L."/>
            <person name="Kazmierczak K.M."/>
            <person name="Andrzejewski T.M."/>
            <person name="Davidsen T.M."/>
            <person name="Wayne K.J."/>
            <person name="Tettelin H."/>
            <person name="Glass J.I."/>
            <person name="Rusch D."/>
            <person name="Podicherti R."/>
            <person name="Tsui H.-C.T."/>
            <person name="Winkler M.E."/>
        </authorList>
    </citation>
    <scope>NUCLEOTIDE SEQUENCE</scope>
</reference>
<name>A0A382Y7U8_9ZZZZ</name>
<comment type="similarity">
    <text evidence="1">Belongs to the universal ribosomal protein uS17 family.</text>
</comment>